<evidence type="ECO:0000313" key="2">
    <source>
        <dbReference type="EMBL" id="KAJ9129841.1"/>
    </source>
</evidence>
<proteinExistence type="predicted"/>
<evidence type="ECO:0000256" key="1">
    <source>
        <dbReference type="SAM" id="MobiDB-lite"/>
    </source>
</evidence>
<gene>
    <name evidence="2" type="ORF">NKR23_g12444</name>
</gene>
<dbReference type="Proteomes" id="UP001174694">
    <property type="component" value="Unassembled WGS sequence"/>
</dbReference>
<reference evidence="2" key="1">
    <citation type="submission" date="2022-07" db="EMBL/GenBank/DDBJ databases">
        <title>Fungi with potential for degradation of polypropylene.</title>
        <authorList>
            <person name="Gostincar C."/>
        </authorList>
    </citation>
    <scope>NUCLEOTIDE SEQUENCE</scope>
    <source>
        <strain evidence="2">EXF-13308</strain>
    </source>
</reference>
<feature type="region of interest" description="Disordered" evidence="1">
    <location>
        <begin position="337"/>
        <end position="417"/>
    </location>
</feature>
<feature type="compositionally biased region" description="Gly residues" evidence="1">
    <location>
        <begin position="366"/>
        <end position="378"/>
    </location>
</feature>
<protein>
    <submittedName>
        <fullName evidence="2">Uncharacterized protein</fullName>
    </submittedName>
</protein>
<accession>A0AA38VFG5</accession>
<organism evidence="2 3">
    <name type="scientific">Pleurostoma richardsiae</name>
    <dbReference type="NCBI Taxonomy" id="41990"/>
    <lineage>
        <taxon>Eukaryota</taxon>
        <taxon>Fungi</taxon>
        <taxon>Dikarya</taxon>
        <taxon>Ascomycota</taxon>
        <taxon>Pezizomycotina</taxon>
        <taxon>Sordariomycetes</taxon>
        <taxon>Sordariomycetidae</taxon>
        <taxon>Calosphaeriales</taxon>
        <taxon>Pleurostomataceae</taxon>
        <taxon>Pleurostoma</taxon>
    </lineage>
</organism>
<dbReference type="EMBL" id="JANBVO010000127">
    <property type="protein sequence ID" value="KAJ9129841.1"/>
    <property type="molecule type" value="Genomic_DNA"/>
</dbReference>
<evidence type="ECO:0000313" key="3">
    <source>
        <dbReference type="Proteomes" id="UP001174694"/>
    </source>
</evidence>
<name>A0AA38VFG5_9PEZI</name>
<keyword evidence="3" id="KW-1185">Reference proteome</keyword>
<dbReference type="AlphaFoldDB" id="A0AA38VFG5"/>
<feature type="compositionally biased region" description="Basic and acidic residues" evidence="1">
    <location>
        <begin position="379"/>
        <end position="400"/>
    </location>
</feature>
<sequence length="451" mass="50227">MTQTILDVLVSPNPELDSSFVTEGTNTTSQEWLPVTAWQPWTDLNYDDLLSMFGNSLFAEWNNPPVTHQGWEDDHRIHSEKCLDLFLAKFLFPTVNGAFRRASEVLGWAGTFYIGSGSCCYGTGPPDWGLVSDQYMDGNKHWNLMPGDTKLHAKWRPSMAGSKDPYMRQQWSLAPSQVQWYAINADRAVGFIITDENLVALRFSKEPDTQSSANTRPRRAVSQQLHQRVASGSTDISSVLDSMSLDSFEEGSYIDNNPQNVEYQPPEYVVVPWAAQGRGQLTIKLVLYCLGLMAGGGPGNLRHDYPPLNSWRQEGDYFIHNTSGLMVKTLPRDALLVDPNPAASGEYQPQQEAGPSKAAQEQDFAEGGGDGEGGSKGAGEGEGREASREGHRKEKREVRSVKVTKKHGHYSFTNANGKEIKTKRADWARSTDPDGWVYETSKHVYFAERLP</sequence>
<comment type="caution">
    <text evidence="2">The sequence shown here is derived from an EMBL/GenBank/DDBJ whole genome shotgun (WGS) entry which is preliminary data.</text>
</comment>